<name>A0A7W4Z5T7_9GAMM</name>
<dbReference type="HAMAP" id="MF_00509">
    <property type="entry name" value="ZipA"/>
    <property type="match status" value="1"/>
</dbReference>
<dbReference type="GO" id="GO:0005886">
    <property type="term" value="C:plasma membrane"/>
    <property type="evidence" value="ECO:0007669"/>
    <property type="project" value="UniProtKB-SubCell"/>
</dbReference>
<dbReference type="SMART" id="SM00771">
    <property type="entry name" value="ZipA_C"/>
    <property type="match status" value="1"/>
</dbReference>
<feature type="domain" description="ZipA C-terminal FtsZ-binding" evidence="11">
    <location>
        <begin position="217"/>
        <end position="347"/>
    </location>
</feature>
<keyword evidence="7 8" id="KW-0131">Cell cycle</keyword>
<keyword evidence="4 8" id="KW-0812">Transmembrane</keyword>
<comment type="subunit">
    <text evidence="8">Interacts with FtsZ via their C-terminal domains.</text>
</comment>
<evidence type="ECO:0000256" key="1">
    <source>
        <dbReference type="ARBA" id="ARBA00022475"/>
    </source>
</evidence>
<dbReference type="Pfam" id="PF04354">
    <property type="entry name" value="ZipA_C"/>
    <property type="match status" value="1"/>
</dbReference>
<dbReference type="GO" id="GO:0000917">
    <property type="term" value="P:division septum assembly"/>
    <property type="evidence" value="ECO:0007669"/>
    <property type="project" value="TreeGrafter"/>
</dbReference>
<keyword evidence="3 8" id="KW-0132">Cell division</keyword>
<dbReference type="EMBL" id="JACHWY010000001">
    <property type="protein sequence ID" value="MBB3046220.1"/>
    <property type="molecule type" value="Genomic_DNA"/>
</dbReference>
<keyword evidence="5 8" id="KW-1133">Transmembrane helix</keyword>
<evidence type="ECO:0000256" key="4">
    <source>
        <dbReference type="ARBA" id="ARBA00022692"/>
    </source>
</evidence>
<feature type="compositionally biased region" description="Basic and acidic residues" evidence="10">
    <location>
        <begin position="128"/>
        <end position="137"/>
    </location>
</feature>
<comment type="subcellular location">
    <subcellularLocation>
        <location evidence="8">Cell inner membrane</location>
        <topology evidence="8">Single-pass type I membrane protein</topology>
    </subcellularLocation>
    <text evidence="8">Localizes to the Z ring in an FtsZ-dependent manner.</text>
</comment>
<dbReference type="InterPro" id="IPR007449">
    <property type="entry name" value="ZipA_FtsZ-bd_C"/>
</dbReference>
<dbReference type="RefSeq" id="WP_183408915.1">
    <property type="nucleotide sequence ID" value="NZ_JACHWY010000001.1"/>
</dbReference>
<dbReference type="NCBIfam" id="TIGR02205">
    <property type="entry name" value="septum_zipA"/>
    <property type="match status" value="1"/>
</dbReference>
<feature type="region of interest" description="Disordered" evidence="10">
    <location>
        <begin position="43"/>
        <end position="216"/>
    </location>
</feature>
<dbReference type="InterPro" id="IPR011919">
    <property type="entry name" value="Cell_div_ZipA"/>
</dbReference>
<dbReference type="InterPro" id="IPR036765">
    <property type="entry name" value="ZipA_FtsZ-bd_C_sf"/>
</dbReference>
<keyword evidence="2 8" id="KW-0997">Cell inner membrane</keyword>
<evidence type="ECO:0000256" key="9">
    <source>
        <dbReference type="RuleBase" id="RU003612"/>
    </source>
</evidence>
<gene>
    <name evidence="8" type="primary">zipA</name>
    <name evidence="12" type="ORF">FHR99_000456</name>
</gene>
<comment type="function">
    <text evidence="8 9">Essential cell division protein that stabilizes the FtsZ protofilaments by cross-linking them and that serves as a cytoplasmic membrane anchor for the Z ring. Also required for the recruitment to the septal ring of downstream cell division proteins.</text>
</comment>
<dbReference type="GO" id="GO:0043093">
    <property type="term" value="P:FtsZ-dependent cytokinesis"/>
    <property type="evidence" value="ECO:0007669"/>
    <property type="project" value="UniProtKB-UniRule"/>
</dbReference>
<evidence type="ECO:0000259" key="11">
    <source>
        <dbReference type="SMART" id="SM00771"/>
    </source>
</evidence>
<evidence type="ECO:0000256" key="10">
    <source>
        <dbReference type="SAM" id="MobiDB-lite"/>
    </source>
</evidence>
<evidence type="ECO:0000256" key="6">
    <source>
        <dbReference type="ARBA" id="ARBA00023136"/>
    </source>
</evidence>
<proteinExistence type="inferred from homology"/>
<dbReference type="Gene3D" id="3.30.1400.10">
    <property type="entry name" value="ZipA, C-terminal FtsZ-binding domain"/>
    <property type="match status" value="1"/>
</dbReference>
<comment type="similarity">
    <text evidence="8 9">Belongs to the ZipA family.</text>
</comment>
<reference evidence="12 13" key="1">
    <citation type="submission" date="2020-08" db="EMBL/GenBank/DDBJ databases">
        <title>Genomic Encyclopedia of Type Strains, Phase III (KMG-III): the genomes of soil and plant-associated and newly described type strains.</title>
        <authorList>
            <person name="Whitman W."/>
        </authorList>
    </citation>
    <scope>NUCLEOTIDE SEQUENCE [LARGE SCALE GENOMIC DNA]</scope>
    <source>
        <strain evidence="12 13">CECT 8654</strain>
    </source>
</reference>
<comment type="caution">
    <text evidence="12">The sequence shown here is derived from an EMBL/GenBank/DDBJ whole genome shotgun (WGS) entry which is preliminary data.</text>
</comment>
<feature type="compositionally biased region" description="Basic and acidic residues" evidence="10">
    <location>
        <begin position="168"/>
        <end position="216"/>
    </location>
</feature>
<accession>A0A7W4Z5T7</accession>
<organism evidence="12 13">
    <name type="scientific">Litorivivens lipolytica</name>
    <dbReference type="NCBI Taxonomy" id="1524264"/>
    <lineage>
        <taxon>Bacteria</taxon>
        <taxon>Pseudomonadati</taxon>
        <taxon>Pseudomonadota</taxon>
        <taxon>Gammaproteobacteria</taxon>
        <taxon>Litorivivens</taxon>
    </lineage>
</organism>
<dbReference type="PANTHER" id="PTHR38685">
    <property type="entry name" value="CELL DIVISION PROTEIN ZIPA"/>
    <property type="match status" value="1"/>
</dbReference>
<evidence type="ECO:0000256" key="3">
    <source>
        <dbReference type="ARBA" id="ARBA00022618"/>
    </source>
</evidence>
<dbReference type="PANTHER" id="PTHR38685:SF1">
    <property type="entry name" value="CELL DIVISION PROTEIN ZIPA"/>
    <property type="match status" value="1"/>
</dbReference>
<protein>
    <recommendedName>
        <fullName evidence="8 9">Cell division protein ZipA</fullName>
    </recommendedName>
</protein>
<keyword evidence="6 8" id="KW-0472">Membrane</keyword>
<feature type="compositionally biased region" description="Polar residues" evidence="10">
    <location>
        <begin position="150"/>
        <end position="166"/>
    </location>
</feature>
<evidence type="ECO:0000256" key="2">
    <source>
        <dbReference type="ARBA" id="ARBA00022519"/>
    </source>
</evidence>
<evidence type="ECO:0000313" key="12">
    <source>
        <dbReference type="EMBL" id="MBB3046220.1"/>
    </source>
</evidence>
<dbReference type="AlphaFoldDB" id="A0A7W4Z5T7"/>
<keyword evidence="13" id="KW-1185">Reference proteome</keyword>
<dbReference type="Proteomes" id="UP000537130">
    <property type="component" value="Unassembled WGS sequence"/>
</dbReference>
<evidence type="ECO:0000313" key="13">
    <source>
        <dbReference type="Proteomes" id="UP000537130"/>
    </source>
</evidence>
<evidence type="ECO:0000256" key="5">
    <source>
        <dbReference type="ARBA" id="ARBA00022989"/>
    </source>
</evidence>
<dbReference type="GO" id="GO:0032153">
    <property type="term" value="C:cell division site"/>
    <property type="evidence" value="ECO:0007669"/>
    <property type="project" value="UniProtKB-UniRule"/>
</dbReference>
<feature type="compositionally biased region" description="Acidic residues" evidence="10">
    <location>
        <begin position="94"/>
        <end position="108"/>
    </location>
</feature>
<sequence>MELNVRDWLIILGGLVAAGFVLDAYRRVRSGYSDKLRMAAKQRDDDDLELNNPELPSGGARVVSRTKAVPSYEVQDDDSRLDTDGPVPVLLDSVDPEPADELPTDELPVDSPAQEPEPAAEVSSAKSEPAKSARESLGELADTPTRENLKSSPSKVTHNEPLQTTPEPKPRQPDEGKGKDSAVSKRDVAGDAKPAREKPASDKPVGDKKGADKKSPPEEIIVLHVVAPQGGSLPGAPLLQILLACDVRYGRMNIFHRYEEAGGEGAEQFSVVNMVSPGTFDLDEMENFTTPGISFFMSLPGPKDAIKAFDCMVETAQVVVKNLKGELHDEVHSVCTTQTLEHLRQRIRDFERRQLTLV</sequence>
<evidence type="ECO:0000256" key="8">
    <source>
        <dbReference type="HAMAP-Rule" id="MF_00509"/>
    </source>
</evidence>
<keyword evidence="1 8" id="KW-1003">Cell membrane</keyword>
<dbReference type="SUPFAM" id="SSF64383">
    <property type="entry name" value="Cell-division protein ZipA, C-terminal domain"/>
    <property type="match status" value="1"/>
</dbReference>
<evidence type="ECO:0000256" key="7">
    <source>
        <dbReference type="ARBA" id="ARBA00023306"/>
    </source>
</evidence>